<dbReference type="Gene3D" id="1.25.40.590">
    <property type="entry name" value="Type IV / VI secretion system, DotU"/>
    <property type="match status" value="1"/>
</dbReference>
<evidence type="ECO:0000259" key="2">
    <source>
        <dbReference type="Pfam" id="PF09850"/>
    </source>
</evidence>
<dbReference type="NCBIfam" id="NF038239">
    <property type="entry name" value="T6SS_TssL_short"/>
    <property type="match status" value="1"/>
</dbReference>
<dbReference type="PANTHER" id="PTHR38033">
    <property type="entry name" value="MEMBRANE PROTEIN-RELATED"/>
    <property type="match status" value="1"/>
</dbReference>
<dbReference type="Pfam" id="PF09850">
    <property type="entry name" value="DotU"/>
    <property type="match status" value="1"/>
</dbReference>
<gene>
    <name evidence="3" type="primary">tssL</name>
    <name evidence="3" type="ORF">AAF463_05260</name>
</gene>
<evidence type="ECO:0000256" key="1">
    <source>
        <dbReference type="SAM" id="Phobius"/>
    </source>
</evidence>
<feature type="transmembrane region" description="Helical" evidence="1">
    <location>
        <begin position="190"/>
        <end position="211"/>
    </location>
</feature>
<sequence>MTFSQHNITANTLDELMQDTWLLALAIRNGQSITVDDALYQRCFNTIQQVQHHLTTAGASASLCEEIKFAHCVFLDELIMTIPEADISAWWKRTPLQGHFLGHLIGGEQFFDRVKNLLREPATAQAAISCYYRMLHLGYAGKYRTEDDEERQLLMQQLKALMPKQIGSADSAIIIQRSKHKTSFWQRSPWLIRSSVLVAIIVATFIMNGHLQYLLVKG</sequence>
<keyword evidence="1" id="KW-1133">Transmembrane helix</keyword>
<name>A0AAU7TYP3_9GAMM</name>
<organism evidence="3">
    <name type="scientific">Pantoea sp. BJ2</name>
    <dbReference type="NCBI Taxonomy" id="3141322"/>
    <lineage>
        <taxon>Bacteria</taxon>
        <taxon>Pseudomonadati</taxon>
        <taxon>Pseudomonadota</taxon>
        <taxon>Gammaproteobacteria</taxon>
        <taxon>Enterobacterales</taxon>
        <taxon>Erwiniaceae</taxon>
        <taxon>Pantoea</taxon>
    </lineage>
</organism>
<dbReference type="NCBIfam" id="TIGR03349">
    <property type="entry name" value="IV_VI_DotU"/>
    <property type="match status" value="1"/>
</dbReference>
<dbReference type="InterPro" id="IPR038522">
    <property type="entry name" value="T4/T6SS_DotU_sf"/>
</dbReference>
<dbReference type="RefSeq" id="WP_350261654.1">
    <property type="nucleotide sequence ID" value="NZ_CP158292.1"/>
</dbReference>
<dbReference type="InterPro" id="IPR017732">
    <property type="entry name" value="T4/T6SS_DotU"/>
</dbReference>
<evidence type="ECO:0000313" key="3">
    <source>
        <dbReference type="EMBL" id="XBV45730.1"/>
    </source>
</evidence>
<feature type="domain" description="Type IV / VI secretion system DotU" evidence="2">
    <location>
        <begin position="13"/>
        <end position="206"/>
    </location>
</feature>
<reference evidence="3" key="1">
    <citation type="submission" date="2024-06" db="EMBL/GenBank/DDBJ databases">
        <title>Multiomics insights into the TNT degradation mechanism by Pantoea sp. BJ2 isolated from an ammunition destruction site.</title>
        <authorList>
            <person name="Luo J."/>
        </authorList>
    </citation>
    <scope>NUCLEOTIDE SEQUENCE</scope>
    <source>
        <strain evidence="3">BJ2</strain>
    </source>
</reference>
<protein>
    <submittedName>
        <fullName evidence="3">Type VI secretion system protein TssL, short form</fullName>
    </submittedName>
</protein>
<keyword evidence="1" id="KW-0472">Membrane</keyword>
<dbReference type="EMBL" id="CP158292">
    <property type="protein sequence ID" value="XBV45730.1"/>
    <property type="molecule type" value="Genomic_DNA"/>
</dbReference>
<accession>A0AAU7TYP3</accession>
<keyword evidence="1" id="KW-0812">Transmembrane</keyword>
<proteinExistence type="predicted"/>
<dbReference type="AlphaFoldDB" id="A0AAU7TYP3"/>
<dbReference type="PANTHER" id="PTHR38033:SF1">
    <property type="entry name" value="DOTU FAMILY TYPE IV_VI SECRETION SYSTEM PROTEIN"/>
    <property type="match status" value="1"/>
</dbReference>